<evidence type="ECO:0000313" key="1">
    <source>
        <dbReference type="EMBL" id="KAG7465150.1"/>
    </source>
</evidence>
<dbReference type="AlphaFoldDB" id="A0A9D3PU69"/>
<gene>
    <name evidence="1" type="ORF">MATL_G00173150</name>
</gene>
<comment type="caution">
    <text evidence="1">The sequence shown here is derived from an EMBL/GenBank/DDBJ whole genome shotgun (WGS) entry which is preliminary data.</text>
</comment>
<name>A0A9D3PU69_MEGAT</name>
<keyword evidence="2" id="KW-1185">Reference proteome</keyword>
<protein>
    <submittedName>
        <fullName evidence="1">Uncharacterized protein</fullName>
    </submittedName>
</protein>
<reference evidence="1" key="1">
    <citation type="submission" date="2021-01" db="EMBL/GenBank/DDBJ databases">
        <authorList>
            <person name="Zahm M."/>
            <person name="Roques C."/>
            <person name="Cabau C."/>
            <person name="Klopp C."/>
            <person name="Donnadieu C."/>
            <person name="Jouanno E."/>
            <person name="Lampietro C."/>
            <person name="Louis A."/>
            <person name="Herpin A."/>
            <person name="Echchiki A."/>
            <person name="Berthelot C."/>
            <person name="Parey E."/>
            <person name="Roest-Crollius H."/>
            <person name="Braasch I."/>
            <person name="Postlethwait J."/>
            <person name="Bobe J."/>
            <person name="Montfort J."/>
            <person name="Bouchez O."/>
            <person name="Begum T."/>
            <person name="Mejri S."/>
            <person name="Adams A."/>
            <person name="Chen W.-J."/>
            <person name="Guiguen Y."/>
        </authorList>
    </citation>
    <scope>NUCLEOTIDE SEQUENCE</scope>
    <source>
        <strain evidence="1">YG-15Mar2019-1</strain>
        <tissue evidence="1">Brain</tissue>
    </source>
</reference>
<organism evidence="1 2">
    <name type="scientific">Megalops atlanticus</name>
    <name type="common">Tarpon</name>
    <name type="synonym">Clupea gigantea</name>
    <dbReference type="NCBI Taxonomy" id="7932"/>
    <lineage>
        <taxon>Eukaryota</taxon>
        <taxon>Metazoa</taxon>
        <taxon>Chordata</taxon>
        <taxon>Craniata</taxon>
        <taxon>Vertebrata</taxon>
        <taxon>Euteleostomi</taxon>
        <taxon>Actinopterygii</taxon>
        <taxon>Neopterygii</taxon>
        <taxon>Teleostei</taxon>
        <taxon>Elopiformes</taxon>
        <taxon>Megalopidae</taxon>
        <taxon>Megalops</taxon>
    </lineage>
</organism>
<dbReference type="Proteomes" id="UP001046870">
    <property type="component" value="Chromosome 14"/>
</dbReference>
<proteinExistence type="predicted"/>
<sequence length="78" mass="8838">MYIALAWSGLQGVLSICKTSDVQKWNGKRGLIGNERQTVRKGRKDKLPGRVYWAFFPPPLVSCVRCCVDVCSALPWPW</sequence>
<evidence type="ECO:0000313" key="2">
    <source>
        <dbReference type="Proteomes" id="UP001046870"/>
    </source>
</evidence>
<dbReference type="EMBL" id="JAFDVH010000014">
    <property type="protein sequence ID" value="KAG7465150.1"/>
    <property type="molecule type" value="Genomic_DNA"/>
</dbReference>
<accession>A0A9D3PU69</accession>